<keyword evidence="3" id="KW-0325">Glycoprotein</keyword>
<dbReference type="PROSITE" id="PS50835">
    <property type="entry name" value="IG_LIKE"/>
    <property type="match status" value="1"/>
</dbReference>
<dbReference type="PANTHER" id="PTHR16675">
    <property type="entry name" value="MHC CLASS I-RELATED"/>
    <property type="match status" value="1"/>
</dbReference>
<comment type="subcellular location">
    <subcellularLocation>
        <location evidence="1">Membrane</location>
        <topology evidence="1">Single-pass type I membrane protein</topology>
    </subcellularLocation>
</comment>
<keyword evidence="7" id="KW-1185">Reference proteome</keyword>
<dbReference type="OrthoDB" id="16402at10239"/>
<reference evidence="6" key="1">
    <citation type="journal article" date="2017" name="Virus Genes">
        <title>Two novel poxviruses with unusual genome rearrangements: NY_014 and Murmansk.</title>
        <authorList>
            <person name="Smithson C."/>
            <person name="Meyer H."/>
            <person name="Gigante C.M."/>
            <person name="Gao J."/>
            <person name="Zhao H."/>
            <person name="Batra D."/>
            <person name="Damon I."/>
            <person name="Upton C."/>
            <person name="Li Y."/>
        </authorList>
    </citation>
    <scope>NUCLEOTIDE SEQUENCE [LARGE SCALE GENOMIC DNA]</scope>
    <source>
        <strain evidence="6">LEIV-11411</strain>
    </source>
</reference>
<dbReference type="Gene3D" id="2.60.40.10">
    <property type="entry name" value="Immunoglobulins"/>
    <property type="match status" value="1"/>
</dbReference>
<dbReference type="GO" id="GO:0016020">
    <property type="term" value="C:membrane"/>
    <property type="evidence" value="ECO:0007669"/>
    <property type="project" value="UniProtKB-SubCell"/>
</dbReference>
<dbReference type="GO" id="GO:0005102">
    <property type="term" value="F:signaling receptor binding"/>
    <property type="evidence" value="ECO:0007669"/>
    <property type="project" value="TreeGrafter"/>
</dbReference>
<evidence type="ECO:0000256" key="2">
    <source>
        <dbReference type="ARBA" id="ARBA00023136"/>
    </source>
</evidence>
<dbReference type="GO" id="GO:0002476">
    <property type="term" value="P:antigen processing and presentation of endogenous peptide antigen via MHC class Ib"/>
    <property type="evidence" value="ECO:0007669"/>
    <property type="project" value="TreeGrafter"/>
</dbReference>
<dbReference type="GO" id="GO:0005615">
    <property type="term" value="C:extracellular space"/>
    <property type="evidence" value="ECO:0007669"/>
    <property type="project" value="TreeGrafter"/>
</dbReference>
<feature type="domain" description="Ig-like" evidence="5">
    <location>
        <begin position="197"/>
        <end position="282"/>
    </location>
</feature>
<dbReference type="GO" id="GO:0042605">
    <property type="term" value="F:peptide antigen binding"/>
    <property type="evidence" value="ECO:0007669"/>
    <property type="project" value="TreeGrafter"/>
</dbReference>
<dbReference type="InterPro" id="IPR013783">
    <property type="entry name" value="Ig-like_fold"/>
</dbReference>
<dbReference type="PANTHER" id="PTHR16675:SF251">
    <property type="entry name" value="HLA CLASS I HISTOCOMPATIBILITY ANTIGEN, C ALPHA CHAIN"/>
    <property type="match status" value="1"/>
</dbReference>
<dbReference type="PRINTS" id="PR01638">
    <property type="entry name" value="MHCCLASSI"/>
</dbReference>
<keyword evidence="4" id="KW-0812">Transmembrane</keyword>
<dbReference type="Proteomes" id="UP000217350">
    <property type="component" value="Segment"/>
</dbReference>
<dbReference type="FunFam" id="3.30.500.10:FF:000001">
    <property type="entry name" value="H-2 class I histocompatibility antigen, alpha chain"/>
    <property type="match status" value="1"/>
</dbReference>
<keyword evidence="4" id="KW-1133">Transmembrane helix</keyword>
<dbReference type="InterPro" id="IPR003597">
    <property type="entry name" value="Ig_C1-set"/>
</dbReference>
<keyword evidence="2 4" id="KW-0472">Membrane</keyword>
<dbReference type="EMBL" id="MF001304">
    <property type="protein sequence ID" value="AST09233.1"/>
    <property type="molecule type" value="Genomic_DNA"/>
</dbReference>
<dbReference type="Pfam" id="PF00129">
    <property type="entry name" value="MHC_I"/>
    <property type="match status" value="1"/>
</dbReference>
<evidence type="ECO:0000313" key="6">
    <source>
        <dbReference type="EMBL" id="AST09233.1"/>
    </source>
</evidence>
<evidence type="ECO:0000256" key="1">
    <source>
        <dbReference type="ARBA" id="ARBA00004479"/>
    </source>
</evidence>
<dbReference type="GO" id="GO:0006955">
    <property type="term" value="P:immune response"/>
    <property type="evidence" value="ECO:0007669"/>
    <property type="project" value="TreeGrafter"/>
</dbReference>
<organism evidence="6">
    <name type="scientific">Murmansk poxvirus</name>
    <dbReference type="NCBI Taxonomy" id="2025359"/>
    <lineage>
        <taxon>Viruses</taxon>
        <taxon>Varidnaviria</taxon>
        <taxon>Bamfordvirae</taxon>
        <taxon>Nucleocytoviricota</taxon>
        <taxon>Pokkesviricetes</taxon>
        <taxon>Chitovirales</taxon>
        <taxon>Poxviridae</taxon>
        <taxon>Chordopoxvirinae</taxon>
        <taxon>Centapoxvirus</taxon>
        <taxon>Centapoxvirus microtuspox</taxon>
        <taxon>Murmansk microtuspox virus</taxon>
    </lineage>
</organism>
<dbReference type="Pfam" id="PF07654">
    <property type="entry name" value="C1-set"/>
    <property type="match status" value="1"/>
</dbReference>
<accession>A0A223FML7</accession>
<dbReference type="GO" id="GO:0002486">
    <property type="term" value="P:antigen processing and presentation of endogenous peptide antigen via MHC class I via ER pathway, TAP-independent"/>
    <property type="evidence" value="ECO:0007669"/>
    <property type="project" value="TreeGrafter"/>
</dbReference>
<dbReference type="InterPro" id="IPR007110">
    <property type="entry name" value="Ig-like_dom"/>
</dbReference>
<evidence type="ECO:0000313" key="7">
    <source>
        <dbReference type="Proteomes" id="UP000217350"/>
    </source>
</evidence>
<feature type="transmembrane region" description="Helical" evidence="4">
    <location>
        <begin position="297"/>
        <end position="316"/>
    </location>
</feature>
<evidence type="ECO:0000256" key="4">
    <source>
        <dbReference type="SAM" id="Phobius"/>
    </source>
</evidence>
<dbReference type="InterPro" id="IPR036179">
    <property type="entry name" value="Ig-like_dom_sf"/>
</dbReference>
<evidence type="ECO:0000256" key="3">
    <source>
        <dbReference type="ARBA" id="ARBA00023180"/>
    </source>
</evidence>
<dbReference type="SUPFAM" id="SSF48726">
    <property type="entry name" value="Immunoglobulin"/>
    <property type="match status" value="1"/>
</dbReference>
<dbReference type="InterPro" id="IPR001039">
    <property type="entry name" value="MHC_I_a_a1/a2"/>
</dbReference>
<name>A0A223FML7_9POXV</name>
<protein>
    <recommendedName>
        <fullName evidence="5">Ig-like domain-containing protein</fullName>
    </recommendedName>
</protein>
<dbReference type="InterPro" id="IPR011162">
    <property type="entry name" value="MHC_I/II-like_Ag-recog"/>
</dbReference>
<dbReference type="InterPro" id="IPR050208">
    <property type="entry name" value="MHC_class-I_related"/>
</dbReference>
<proteinExistence type="predicted"/>
<dbReference type="Gene3D" id="3.30.500.10">
    <property type="entry name" value="MHC class I-like antigen recognition-like"/>
    <property type="match status" value="1"/>
</dbReference>
<dbReference type="InterPro" id="IPR011161">
    <property type="entry name" value="MHC_I-like_Ag-recog"/>
</dbReference>
<sequence>MYCLSLLLFFISLIMIRAEKGNSLLYYNFIMSRPDREPRFGITGFVNSVQFMRYDSDSGTPMKAYLPWMEKESYWENETRIAKYNEQIFRKNLNTLMKYYKQKNDSYHVLQSLYGCEMVNGRFSAYYHYAYDFKDYIIISRTPDEFYASDNMARITLQKWKQSGVIDRKITYIKSKCIESLRRYLDKDNETFRSYYPDTYMILYPGPTKDKVVMKCCAINFRGSISIQWIDENNNKLTNYEMIEARPSGDGKFQKYSSIMIPFGKEHKYTCEVHTNNGERITLKLNPPNYTVNIKQLYIIIVYITFTITIIAVIFMSKKITISNMNTKINELPC</sequence>
<evidence type="ECO:0000259" key="5">
    <source>
        <dbReference type="PROSITE" id="PS50835"/>
    </source>
</evidence>
<gene>
    <name evidence="6" type="ORF">Murmansk-038</name>
</gene>
<dbReference type="SUPFAM" id="SSF54452">
    <property type="entry name" value="MHC antigen-recognition domain"/>
    <property type="match status" value="1"/>
</dbReference>
<dbReference type="InterPro" id="IPR037055">
    <property type="entry name" value="MHC_I-like_Ag-recog_sf"/>
</dbReference>